<dbReference type="Gene3D" id="3.30.1540.10">
    <property type="entry name" value="formyl-coa transferase, domain 3"/>
    <property type="match status" value="1"/>
</dbReference>
<dbReference type="InterPro" id="IPR044855">
    <property type="entry name" value="CoA-Trfase_III_dom3_sf"/>
</dbReference>
<dbReference type="AlphaFoldDB" id="A0A2A4FYI5"/>
<protein>
    <submittedName>
        <fullName evidence="2">CoA transferase</fullName>
    </submittedName>
</protein>
<evidence type="ECO:0000256" key="1">
    <source>
        <dbReference type="SAM" id="MobiDB-lite"/>
    </source>
</evidence>
<dbReference type="PANTHER" id="PTHR48228:SF5">
    <property type="entry name" value="ALPHA-METHYLACYL-COA RACEMASE"/>
    <property type="match status" value="1"/>
</dbReference>
<sequence>MARTAAPGRAACCAALRSAGKPRSPPERHGAGAVLSWKGSGGQGALQGLRIIEIASIGPGPFCAMMLADHGAEVIRIERPGDPFGTAAPLGDRDVLLRSRAAHVLDLKDPAVIAAVRALARDADGLIEGFRPGVMERLGLGPALLLADNPRLVYGRMTGWGQAGPLAPRAGHDINYIARAGNLHGYGRAGGKPTPPINAVGDFGGGGMMLAFGMLAGVMAARRTGQGQVIDCAMVDGAGLIGAMTWSFLAQGQWADERGVNLLDSGAPFYDSYETADGRHVAIGALEPQFYALLLDRLGLTDDPLFARQHDRATWPAMRARLEELFRSRSRDDWTAIFEDCDACFAPVLSLAEAPLDPHSQVRAAFIDVGGHVQPAPAPRFSATPASPPSAGWLDQ</sequence>
<dbReference type="InterPro" id="IPR003673">
    <property type="entry name" value="CoA-Trfase_fam_III"/>
</dbReference>
<keyword evidence="2" id="KW-0808">Transferase</keyword>
<dbReference type="KEGG" id="rdi:CMV14_04030"/>
<dbReference type="OrthoDB" id="5720311at2"/>
<dbReference type="Pfam" id="PF02515">
    <property type="entry name" value="CoA_transf_3"/>
    <property type="match status" value="1"/>
</dbReference>
<comment type="caution">
    <text evidence="2">The sequence shown here is derived from an EMBL/GenBank/DDBJ whole genome shotgun (WGS) entry which is preliminary data.</text>
</comment>
<evidence type="ECO:0000313" key="3">
    <source>
        <dbReference type="Proteomes" id="UP000218934"/>
    </source>
</evidence>
<dbReference type="EMBL" id="NWUF01000006">
    <property type="protein sequence ID" value="PCE42801.1"/>
    <property type="molecule type" value="Genomic_DNA"/>
</dbReference>
<organism evidence="2 3">
    <name type="scientific">Rhizorhabdus dicambivorans</name>
    <dbReference type="NCBI Taxonomy" id="1850238"/>
    <lineage>
        <taxon>Bacteria</taxon>
        <taxon>Pseudomonadati</taxon>
        <taxon>Pseudomonadota</taxon>
        <taxon>Alphaproteobacteria</taxon>
        <taxon>Sphingomonadales</taxon>
        <taxon>Sphingomonadaceae</taxon>
        <taxon>Rhizorhabdus</taxon>
    </lineage>
</organism>
<feature type="region of interest" description="Disordered" evidence="1">
    <location>
        <begin position="377"/>
        <end position="396"/>
    </location>
</feature>
<accession>A0A2A4FYI5</accession>
<dbReference type="InterPro" id="IPR050509">
    <property type="entry name" value="CoA-transferase_III"/>
</dbReference>
<dbReference type="GO" id="GO:0016740">
    <property type="term" value="F:transferase activity"/>
    <property type="evidence" value="ECO:0007669"/>
    <property type="project" value="UniProtKB-KW"/>
</dbReference>
<reference evidence="2 3" key="1">
    <citation type="submission" date="2017-09" db="EMBL/GenBank/DDBJ databases">
        <title>The Catabolism of 3,6-Dichlorosalicylic acid is Initiated by the Cytochrome P450 Monooxygenase DsmABC in Rhizorhabdus dicambivorans Ndbn-20.</title>
        <authorList>
            <person name="Na L."/>
        </authorList>
    </citation>
    <scope>NUCLEOTIDE SEQUENCE [LARGE SCALE GENOMIC DNA]</scope>
    <source>
        <strain evidence="2 3">Ndbn-20m</strain>
    </source>
</reference>
<keyword evidence="3" id="KW-1185">Reference proteome</keyword>
<evidence type="ECO:0000313" key="2">
    <source>
        <dbReference type="EMBL" id="PCE42801.1"/>
    </source>
</evidence>
<proteinExistence type="predicted"/>
<gene>
    <name evidence="2" type="ORF">COO09_08165</name>
</gene>
<dbReference type="PANTHER" id="PTHR48228">
    <property type="entry name" value="SUCCINYL-COA--D-CITRAMALATE COA-TRANSFERASE"/>
    <property type="match status" value="1"/>
</dbReference>
<dbReference type="InterPro" id="IPR023606">
    <property type="entry name" value="CoA-Trfase_III_dom_1_sf"/>
</dbReference>
<dbReference type="SUPFAM" id="SSF89796">
    <property type="entry name" value="CoA-transferase family III (CaiB/BaiF)"/>
    <property type="match status" value="1"/>
</dbReference>
<name>A0A2A4FYI5_9SPHN</name>
<dbReference type="Gene3D" id="3.40.50.10540">
    <property type="entry name" value="Crotonobetainyl-coa:carnitine coa-transferase, domain 1"/>
    <property type="match status" value="1"/>
</dbReference>
<dbReference type="Proteomes" id="UP000218934">
    <property type="component" value="Unassembled WGS sequence"/>
</dbReference>